<evidence type="ECO:0000256" key="2">
    <source>
        <dbReference type="ARBA" id="ARBA00022741"/>
    </source>
</evidence>
<keyword evidence="4 5" id="KW-0067">ATP-binding</keyword>
<evidence type="ECO:0000256" key="7">
    <source>
        <dbReference type="SAM" id="Phobius"/>
    </source>
</evidence>
<dbReference type="PROSITE" id="PS00108">
    <property type="entry name" value="PROTEIN_KINASE_ST"/>
    <property type="match status" value="1"/>
</dbReference>
<accession>A0A8J7U3N5</accession>
<dbReference type="RefSeq" id="WP_207860566.1">
    <property type="nucleotide sequence ID" value="NZ_JAFREP010000018.1"/>
</dbReference>
<protein>
    <submittedName>
        <fullName evidence="9">Protein kinase</fullName>
    </submittedName>
</protein>
<feature type="region of interest" description="Disordered" evidence="6">
    <location>
        <begin position="937"/>
        <end position="979"/>
    </location>
</feature>
<gene>
    <name evidence="9" type="ORF">J3U88_19200</name>
</gene>
<keyword evidence="3 9" id="KW-0418">Kinase</keyword>
<name>A0A8J7U3N5_9BACT</name>
<dbReference type="Gene3D" id="3.30.200.20">
    <property type="entry name" value="Phosphorylase Kinase, domain 1"/>
    <property type="match status" value="1"/>
</dbReference>
<dbReference type="Proteomes" id="UP000664417">
    <property type="component" value="Unassembled WGS sequence"/>
</dbReference>
<keyword evidence="7" id="KW-0472">Membrane</keyword>
<dbReference type="PROSITE" id="PS50011">
    <property type="entry name" value="PROTEIN_KINASE_DOM"/>
    <property type="match status" value="1"/>
</dbReference>
<evidence type="ECO:0000256" key="1">
    <source>
        <dbReference type="ARBA" id="ARBA00022679"/>
    </source>
</evidence>
<dbReference type="PANTHER" id="PTHR43289">
    <property type="entry name" value="MITOGEN-ACTIVATED PROTEIN KINASE KINASE KINASE 20-RELATED"/>
    <property type="match status" value="1"/>
</dbReference>
<dbReference type="InterPro" id="IPR017441">
    <property type="entry name" value="Protein_kinase_ATP_BS"/>
</dbReference>
<sequence length="979" mass="110983">MNKSPDRGRLAALFAELCDLGKAERETYLTQQQLPPALEQELRSLLACDEDAETFLEKPVSSLGNVLLSEEAPAEPDQVPGCELVRLLGEGGMGRVWEAQQLKPIKRRVAVKVVKSGHLFDRDEMYQRFRGERQTLAQMNHPNIAQIYGGGQTEKGEPFLLMEYVEQGTPLLEYCQKERLDLNRRLDLFFQVCRGVKHAHQKGIIHRDLKPANILVKILDKKPVVKIIDFGVSAQTLHLSAQEDQPKVTGFLAGTPMYMAPEQADVHNLDIDTQTDVYALSVVLYQLICGCTPFRDQIKPGSDFNTLRGYIADKRAISLREHFRGLSPEAVRIACNNLAIRKAQWRRLCYADMNAVILKGLAADRRERYESVAALMDDLRAFCEHRPVSAVPATTLYTARRFIRRNRNLLGVTALIFVSLCFGLISAGISLMRLSRSQAQVLAESRKNEQILNALDTMFKDAAPDSAGKVDVLTMLQDTSRRWNHPLYVRDKNPELQAEMHLALGRIYRSLSHFHLAEPHLQQAVTLIGETSGKQSPTYLEALFEHGMLLSATGHHQDALNLLRKITVWNKLNLGDLHERTLVAQVHLGGCYLQLGQLNKAEHLLQRSTEQIAETFEPHHPIVGYCKRSLALTLIKRHQFNDAEKLLLSLNRADRARLPENHPDLMMNMHLLSLAVGQKPHPTLETHLVRSLVNPRWYSGAPKHEDDIGNLLEDGDNAFKTQEFAKAEEIYNYAYQVGRELLGPEHRQTQKAAAALSKVLARRGKHSETLAIARDHEKIARMQFGHTHPITLTLREYRNHALRAQGKHGELNQMIMQEFLLAKNRPRQRLLSELRESNEIVKIYVAQNRLEQAHTMALDNLEACRRLLPAEGGPELIPLLETLADIQYVLDQRYAAEQYLQEALILARDHREQAPHLLQGLHVKFPNHIQRLERLLGDRARAEPTPARQASNPPERVRTRDLGTPSTTADQAEMVTNRP</sequence>
<dbReference type="SUPFAM" id="SSF56112">
    <property type="entry name" value="Protein kinase-like (PK-like)"/>
    <property type="match status" value="1"/>
</dbReference>
<evidence type="ECO:0000256" key="3">
    <source>
        <dbReference type="ARBA" id="ARBA00022777"/>
    </source>
</evidence>
<keyword evidence="2 5" id="KW-0547">Nucleotide-binding</keyword>
<dbReference type="SMART" id="SM00028">
    <property type="entry name" value="TPR"/>
    <property type="match status" value="3"/>
</dbReference>
<feature type="transmembrane region" description="Helical" evidence="7">
    <location>
        <begin position="409"/>
        <end position="432"/>
    </location>
</feature>
<feature type="binding site" evidence="5">
    <location>
        <position position="112"/>
    </location>
    <ligand>
        <name>ATP</name>
        <dbReference type="ChEBI" id="CHEBI:30616"/>
    </ligand>
</feature>
<dbReference type="InterPro" id="IPR011009">
    <property type="entry name" value="Kinase-like_dom_sf"/>
</dbReference>
<reference evidence="9" key="1">
    <citation type="submission" date="2021-03" db="EMBL/GenBank/DDBJ databases">
        <authorList>
            <person name="Wang G."/>
        </authorList>
    </citation>
    <scope>NUCLEOTIDE SEQUENCE</scope>
    <source>
        <strain evidence="9">KCTC 12899</strain>
    </source>
</reference>
<dbReference type="InterPro" id="IPR019734">
    <property type="entry name" value="TPR_rpt"/>
</dbReference>
<proteinExistence type="predicted"/>
<dbReference type="CDD" id="cd14014">
    <property type="entry name" value="STKc_PknB_like"/>
    <property type="match status" value="1"/>
</dbReference>
<dbReference type="Pfam" id="PF00069">
    <property type="entry name" value="Pkinase"/>
    <property type="match status" value="1"/>
</dbReference>
<evidence type="ECO:0000313" key="9">
    <source>
        <dbReference type="EMBL" id="MBO1320613.1"/>
    </source>
</evidence>
<evidence type="ECO:0000256" key="4">
    <source>
        <dbReference type="ARBA" id="ARBA00022840"/>
    </source>
</evidence>
<keyword evidence="1" id="KW-0808">Transferase</keyword>
<comment type="caution">
    <text evidence="9">The sequence shown here is derived from an EMBL/GenBank/DDBJ whole genome shotgun (WGS) entry which is preliminary data.</text>
</comment>
<organism evidence="9 10">
    <name type="scientific">Acanthopleuribacter pedis</name>
    <dbReference type="NCBI Taxonomy" id="442870"/>
    <lineage>
        <taxon>Bacteria</taxon>
        <taxon>Pseudomonadati</taxon>
        <taxon>Acidobacteriota</taxon>
        <taxon>Holophagae</taxon>
        <taxon>Acanthopleuribacterales</taxon>
        <taxon>Acanthopleuribacteraceae</taxon>
        <taxon>Acanthopleuribacter</taxon>
    </lineage>
</organism>
<dbReference type="Gene3D" id="1.10.510.10">
    <property type="entry name" value="Transferase(Phosphotransferase) domain 1"/>
    <property type="match status" value="1"/>
</dbReference>
<dbReference type="Gene3D" id="1.25.40.10">
    <property type="entry name" value="Tetratricopeptide repeat domain"/>
    <property type="match status" value="2"/>
</dbReference>
<feature type="domain" description="Protein kinase" evidence="8">
    <location>
        <begin position="82"/>
        <end position="388"/>
    </location>
</feature>
<dbReference type="EMBL" id="JAFREP010000018">
    <property type="protein sequence ID" value="MBO1320613.1"/>
    <property type="molecule type" value="Genomic_DNA"/>
</dbReference>
<dbReference type="InterPro" id="IPR008271">
    <property type="entry name" value="Ser/Thr_kinase_AS"/>
</dbReference>
<evidence type="ECO:0000256" key="5">
    <source>
        <dbReference type="PROSITE-ProRule" id="PRU10141"/>
    </source>
</evidence>
<dbReference type="GO" id="GO:0004674">
    <property type="term" value="F:protein serine/threonine kinase activity"/>
    <property type="evidence" value="ECO:0007669"/>
    <property type="project" value="TreeGrafter"/>
</dbReference>
<dbReference type="InterPro" id="IPR000719">
    <property type="entry name" value="Prot_kinase_dom"/>
</dbReference>
<evidence type="ECO:0000313" key="10">
    <source>
        <dbReference type="Proteomes" id="UP000664417"/>
    </source>
</evidence>
<evidence type="ECO:0000256" key="6">
    <source>
        <dbReference type="SAM" id="MobiDB-lite"/>
    </source>
</evidence>
<keyword evidence="7" id="KW-0812">Transmembrane</keyword>
<dbReference type="Pfam" id="PF13424">
    <property type="entry name" value="TPR_12"/>
    <property type="match status" value="2"/>
</dbReference>
<dbReference type="AlphaFoldDB" id="A0A8J7U3N5"/>
<dbReference type="PANTHER" id="PTHR43289:SF6">
    <property type="entry name" value="SERINE_THREONINE-PROTEIN KINASE NEKL-3"/>
    <property type="match status" value="1"/>
</dbReference>
<dbReference type="GO" id="GO:0005524">
    <property type="term" value="F:ATP binding"/>
    <property type="evidence" value="ECO:0007669"/>
    <property type="project" value="UniProtKB-UniRule"/>
</dbReference>
<dbReference type="SMART" id="SM00220">
    <property type="entry name" value="S_TKc"/>
    <property type="match status" value="1"/>
</dbReference>
<dbReference type="InterPro" id="IPR011990">
    <property type="entry name" value="TPR-like_helical_dom_sf"/>
</dbReference>
<keyword evidence="7" id="KW-1133">Transmembrane helix</keyword>
<dbReference type="SUPFAM" id="SSF48452">
    <property type="entry name" value="TPR-like"/>
    <property type="match status" value="1"/>
</dbReference>
<evidence type="ECO:0000259" key="8">
    <source>
        <dbReference type="PROSITE" id="PS50011"/>
    </source>
</evidence>
<keyword evidence="10" id="KW-1185">Reference proteome</keyword>
<dbReference type="PROSITE" id="PS00107">
    <property type="entry name" value="PROTEIN_KINASE_ATP"/>
    <property type="match status" value="1"/>
</dbReference>